<sequence length="90" mass="10590">MKLYVCSNSTNGIKNIDGIYYLITEEGECLASHLCSSKYYAKGDLYENRPERIKKYTERFGKCKCLYLGEDDMTFEKLLELNYKFAQEEK</sequence>
<comment type="caution">
    <text evidence="1">The sequence shown here is derived from an EMBL/GenBank/DDBJ whole genome shotgun (WGS) entry which is preliminary data.</text>
</comment>
<protein>
    <submittedName>
        <fullName evidence="1">Uncharacterized protein</fullName>
    </submittedName>
</protein>
<reference evidence="1 2" key="1">
    <citation type="journal article" date="2019" name="Science, e1252229">
        <title>Invertible promoters mediate bacterial phase variation, antibiotic resistance, and host adaptation in the gut.</title>
        <authorList>
            <person name="Jiang X."/>
            <person name="Hall A.B."/>
            <person name="Arthur T.D."/>
            <person name="Plichta D.R."/>
            <person name="Covington C.T."/>
            <person name="Poyet M."/>
            <person name="Crothers J."/>
            <person name="Moses P.L."/>
            <person name="Tolonen A.C."/>
            <person name="Vlamakis H."/>
            <person name="Alm E.J."/>
            <person name="Xavier R.J."/>
        </authorList>
    </citation>
    <scope>NUCLEOTIDE SEQUENCE [LARGE SCALE GENOMIC DNA]</scope>
    <source>
        <strain evidence="2">aa_0143</strain>
    </source>
</reference>
<evidence type="ECO:0000313" key="2">
    <source>
        <dbReference type="Proteomes" id="UP000292665"/>
    </source>
</evidence>
<gene>
    <name evidence="1" type="ORF">EAI93_06310</name>
</gene>
<dbReference type="AlphaFoldDB" id="A0A4V1YA91"/>
<dbReference type="Proteomes" id="UP000292665">
    <property type="component" value="Unassembled WGS sequence"/>
</dbReference>
<evidence type="ECO:0000313" key="1">
    <source>
        <dbReference type="EMBL" id="RYS80462.1"/>
    </source>
</evidence>
<proteinExistence type="predicted"/>
<accession>A0A4V1YA91</accession>
<dbReference type="RefSeq" id="WP_129794827.1">
    <property type="nucleotide sequence ID" value="NZ_CATZLF010000003.1"/>
</dbReference>
<organism evidence="1 2">
    <name type="scientific">[Ruminococcus] torques</name>
    <dbReference type="NCBI Taxonomy" id="33039"/>
    <lineage>
        <taxon>Bacteria</taxon>
        <taxon>Bacillati</taxon>
        <taxon>Bacillota</taxon>
        <taxon>Clostridia</taxon>
        <taxon>Lachnospirales</taxon>
        <taxon>Lachnospiraceae</taxon>
        <taxon>Mediterraneibacter</taxon>
    </lineage>
</organism>
<dbReference type="EMBL" id="RCYR01000009">
    <property type="protein sequence ID" value="RYS80462.1"/>
    <property type="molecule type" value="Genomic_DNA"/>
</dbReference>
<name>A0A4V1YA91_9FIRM</name>